<protein>
    <recommendedName>
        <fullName evidence="3">YusW-like protein</fullName>
    </recommendedName>
</protein>
<evidence type="ECO:0008006" key="3">
    <source>
        <dbReference type="Google" id="ProtNLM"/>
    </source>
</evidence>
<dbReference type="Proteomes" id="UP000373269">
    <property type="component" value="Chromosome"/>
</dbReference>
<evidence type="ECO:0000313" key="2">
    <source>
        <dbReference type="Proteomes" id="UP000373269"/>
    </source>
</evidence>
<sequence length="153" mass="17500">MRIKFFMAILFTTIALYGCTKEKAQDMPTNAPVQQNNQQVGDTATDQVPFNFLEFSLDVDYSATDSYEAEYENKKSGIAAKLQDTRNNENLQGDAAYTKLEPLFKQLMFDSTTPNDEVIDQVISVFHIAEDFQSIEIEVEFIDGNEKEFKRLK</sequence>
<organism evidence="1 2">
    <name type="scientific">Lysinibacillus pakistanensis</name>
    <dbReference type="NCBI Taxonomy" id="759811"/>
    <lineage>
        <taxon>Bacteria</taxon>
        <taxon>Bacillati</taxon>
        <taxon>Bacillota</taxon>
        <taxon>Bacilli</taxon>
        <taxon>Bacillales</taxon>
        <taxon>Bacillaceae</taxon>
        <taxon>Lysinibacillus</taxon>
    </lineage>
</organism>
<name>A0ABX6DEQ4_9BACI</name>
<dbReference type="RefSeq" id="WP_369593897.1">
    <property type="nucleotide sequence ID" value="NZ_CP045835.1"/>
</dbReference>
<dbReference type="PROSITE" id="PS51257">
    <property type="entry name" value="PROKAR_LIPOPROTEIN"/>
    <property type="match status" value="1"/>
</dbReference>
<dbReference type="Pfam" id="PF14039">
    <property type="entry name" value="YusW"/>
    <property type="match status" value="1"/>
</dbReference>
<dbReference type="InterPro" id="IPR025623">
    <property type="entry name" value="YusW"/>
</dbReference>
<reference evidence="1 2" key="1">
    <citation type="submission" date="2019-11" db="EMBL/GenBank/DDBJ databases">
        <title>Whole Genome Sequencing and Comparative Genomic Analyses of Lysinibacillus pakistanensis LZH-9, a Halotolerant Strain with Excellent COD Removal Capability.</title>
        <authorList>
            <person name="Zhou H."/>
        </authorList>
    </citation>
    <scope>NUCLEOTIDE SEQUENCE [LARGE SCALE GENOMIC DNA]</scope>
    <source>
        <strain evidence="1 2">LZH-9</strain>
    </source>
</reference>
<accession>A0ABX6DEQ4</accession>
<keyword evidence="2" id="KW-1185">Reference proteome</keyword>
<gene>
    <name evidence="1" type="ORF">GDS87_21595</name>
</gene>
<proteinExistence type="predicted"/>
<evidence type="ECO:0000313" key="1">
    <source>
        <dbReference type="EMBL" id="QGG53319.1"/>
    </source>
</evidence>
<dbReference type="EMBL" id="CP045835">
    <property type="protein sequence ID" value="QGG53319.1"/>
    <property type="molecule type" value="Genomic_DNA"/>
</dbReference>